<reference evidence="2" key="1">
    <citation type="submission" date="2021-12" db="EMBL/GenBank/DDBJ databases">
        <authorList>
            <person name="King R."/>
        </authorList>
    </citation>
    <scope>NUCLEOTIDE SEQUENCE</scope>
</reference>
<keyword evidence="1" id="KW-0175">Coiled coil</keyword>
<dbReference type="OrthoDB" id="8120898at2759"/>
<organism evidence="2 3">
    <name type="scientific">Brassicogethes aeneus</name>
    <name type="common">Rape pollen beetle</name>
    <name type="synonym">Meligethes aeneus</name>
    <dbReference type="NCBI Taxonomy" id="1431903"/>
    <lineage>
        <taxon>Eukaryota</taxon>
        <taxon>Metazoa</taxon>
        <taxon>Ecdysozoa</taxon>
        <taxon>Arthropoda</taxon>
        <taxon>Hexapoda</taxon>
        <taxon>Insecta</taxon>
        <taxon>Pterygota</taxon>
        <taxon>Neoptera</taxon>
        <taxon>Endopterygota</taxon>
        <taxon>Coleoptera</taxon>
        <taxon>Polyphaga</taxon>
        <taxon>Cucujiformia</taxon>
        <taxon>Nitidulidae</taxon>
        <taxon>Meligethinae</taxon>
        <taxon>Brassicogethes</taxon>
    </lineage>
</organism>
<gene>
    <name evidence="2" type="ORF">MELIAE_LOCUS7816</name>
</gene>
<evidence type="ECO:0000256" key="1">
    <source>
        <dbReference type="SAM" id="Coils"/>
    </source>
</evidence>
<feature type="coiled-coil region" evidence="1">
    <location>
        <begin position="194"/>
        <end position="221"/>
    </location>
</feature>
<protein>
    <recommendedName>
        <fullName evidence="4">P94</fullName>
    </recommendedName>
</protein>
<name>A0A9P0B999_BRAAE</name>
<dbReference type="AlphaFoldDB" id="A0A9P0B999"/>
<evidence type="ECO:0008006" key="4">
    <source>
        <dbReference type="Google" id="ProtNLM"/>
    </source>
</evidence>
<dbReference type="Proteomes" id="UP001154078">
    <property type="component" value="Chromosome 5"/>
</dbReference>
<proteinExistence type="predicted"/>
<sequence>MVDWYIYAKDYSGSTSNSAFYHSNGLQTYYKFKEYVDNITTPKKVAYLHWDGNCVEVTESQCVEDYEKKIGQGYTSPKTIIQWIKDNAVKSIKLLYIITDGLIDSNSVDACVDANTDIRYEEVVFYAFNESQELDLSVVAPFLREKCKIYNNNELMDNIDISEDFDYDSINIDNFMHELEKIQSYIRLKFILTNNQALNEIEKLKVLRRRLLDEADVYERRKTANDLSIKDKNVLLAKLKSTKFYEKLTTTGALDLPVQVDKSITTLINYINTTKKSFAFNALKCTRQYEQHKIDEMDVDENITFCPHERIEFPDIILFAKDGIPVILLAELNLIEQIIFQNSDGVPKTNFANFSRLMSCPLFFLLNKQLEESIEYFYTFDVYKQLIATSTRIGPHTRKPFVGGIVLSKEFDAYNDYVLAATYFNSNKIQYNVGLFYYVLYKTCQSKNWMDVNVLCKFKEYVFRRMSETICRLGLTSLPLDPQENVTLTTALWYCVELSSHLFMDDENYFTHERMRMVFPVANYIIEILQYFEYDLDLDLINKRIEIFNNLSTLKRIFPHEERVYYILKQIFAQDPNGFLLAKIEHPENISKLNYLKVNHKKMIKTDDLTSKVDLNEFVCMMYCNIENKNVDLSEDTMRPFFVVGDHSFYVELMKSNEDLKINDLGQIYSEKINKLDFSKILSAYKLYINYVINEKKHPTFNDFTLYVNKKLKYKNTLIRLFKPNVAESLRRTFDNYQKIRDTFPVDYFITKAKDSVTRVLRIKMETPNLFDSDDEIKQFICNEEKKVK</sequence>
<accession>A0A9P0B999</accession>
<keyword evidence="3" id="KW-1185">Reference proteome</keyword>
<evidence type="ECO:0000313" key="3">
    <source>
        <dbReference type="Proteomes" id="UP001154078"/>
    </source>
</evidence>
<evidence type="ECO:0000313" key="2">
    <source>
        <dbReference type="EMBL" id="CAH0557007.1"/>
    </source>
</evidence>
<dbReference type="EMBL" id="OV121136">
    <property type="protein sequence ID" value="CAH0557007.1"/>
    <property type="molecule type" value="Genomic_DNA"/>
</dbReference>